<dbReference type="Proteomes" id="UP001375370">
    <property type="component" value="Chromosome"/>
</dbReference>
<reference evidence="1 2" key="1">
    <citation type="submission" date="2024-03" db="EMBL/GenBank/DDBJ databases">
        <title>A Dehalogenimonas Isolated from Estuarine Sediments Dihaloeliminates Chlorinated Alkanes.</title>
        <authorList>
            <person name="Yang Y."/>
            <person name="Wang H."/>
        </authorList>
    </citation>
    <scope>NUCLEOTIDE SEQUENCE [LARGE SCALE GENOMIC DNA]</scope>
    <source>
        <strain evidence="1 2">W</strain>
    </source>
</reference>
<dbReference type="Pfam" id="PF08843">
    <property type="entry name" value="AbiEii"/>
    <property type="match status" value="1"/>
</dbReference>
<dbReference type="Gene3D" id="3.10.450.620">
    <property type="entry name" value="JHP933, nucleotidyltransferase-like core domain"/>
    <property type="match status" value="1"/>
</dbReference>
<proteinExistence type="predicted"/>
<keyword evidence="1" id="KW-0808">Transferase</keyword>
<accession>A0ABZ2J3B9</accession>
<organism evidence="1 2">
    <name type="scientific">Candidatus Dehalogenimonas loeffleri</name>
    <dbReference type="NCBI Taxonomy" id="3127115"/>
    <lineage>
        <taxon>Bacteria</taxon>
        <taxon>Bacillati</taxon>
        <taxon>Chloroflexota</taxon>
        <taxon>Dehalococcoidia</taxon>
        <taxon>Dehalococcoidales</taxon>
        <taxon>Dehalococcoidaceae</taxon>
        <taxon>Dehalogenimonas</taxon>
    </lineage>
</organism>
<evidence type="ECO:0000313" key="2">
    <source>
        <dbReference type="Proteomes" id="UP001375370"/>
    </source>
</evidence>
<keyword evidence="2" id="KW-1185">Reference proteome</keyword>
<gene>
    <name evidence="1" type="ORF">V8247_09030</name>
</gene>
<name>A0ABZ2J3B9_9CHLR</name>
<sequence length="336" mass="39227">MYRVARLREEARRELFRETAQRMRVHEAIIEKDFWVCWVLDYIFEKSLWKDKFIFKGGTSLSKAYNAIERFSEDIDLIVDTGLLGISEDDLSESRSRSQQDKFNVDVNKRCAEFLQNTFLPVCLNDLTGLAVTENFDVHIDQNNQQNILIRYPKSFSLDAIKPEIILEIGPLAAWTPNAVREISSYAAQQFPGQFSKSISSIPTVTIERTLWEKATILHQEAHRLDNGRFPRRYSRHYYDLFCLSRLKAKDTALQDLGLLESVVEHKKKYYYAAWADYDAAMPGTFRLLPQDGHLKELQKDYLNMHPMFFGNVPEFEEIINGLRNLETEINQLVPR</sequence>
<dbReference type="GO" id="GO:0016740">
    <property type="term" value="F:transferase activity"/>
    <property type="evidence" value="ECO:0007669"/>
    <property type="project" value="UniProtKB-KW"/>
</dbReference>
<dbReference type="EMBL" id="CP146612">
    <property type="protein sequence ID" value="WWX25372.1"/>
    <property type="molecule type" value="Genomic_DNA"/>
</dbReference>
<dbReference type="InterPro" id="IPR014942">
    <property type="entry name" value="AbiEii"/>
</dbReference>
<dbReference type="RefSeq" id="WP_338737512.1">
    <property type="nucleotide sequence ID" value="NZ_CP146612.1"/>
</dbReference>
<protein>
    <submittedName>
        <fullName evidence="1">Nucleotidyl transferase AbiEii/AbiGii toxin family protein</fullName>
    </submittedName>
</protein>
<evidence type="ECO:0000313" key="1">
    <source>
        <dbReference type="EMBL" id="WWX25372.1"/>
    </source>
</evidence>